<dbReference type="KEGG" id="slr:L21SP2_0695"/>
<evidence type="ECO:0000313" key="1">
    <source>
        <dbReference type="EMBL" id="AHC14122.1"/>
    </source>
</evidence>
<sequence length="239" mass="26899">MSRKAALAALADEMITSVNRAGNELPVAALDGPGSWEVWNCADAVSHCSAWLEQDLDRLKSPGQVIPIIESDELEQTNRKIYEKYQKLPWVKAKEMLVQITADISREVKSMTEAELDQTGSYSDGRTRPLWWGMAGHLGLHVAWHLGIVLRRHDLEELSVSITEDVVARSAALSDNPMWLAANHYDLAAAYAQTEHPEEAMQELEESFRHNPGLREFASEDDDLQNLRYRDDFRELAGG</sequence>
<name>V5WEA1_9SPIO</name>
<dbReference type="EMBL" id="CP006939">
    <property type="protein sequence ID" value="AHC14122.1"/>
    <property type="molecule type" value="Genomic_DNA"/>
</dbReference>
<organism evidence="1 2">
    <name type="scientific">Salinispira pacifica</name>
    <dbReference type="NCBI Taxonomy" id="1307761"/>
    <lineage>
        <taxon>Bacteria</taxon>
        <taxon>Pseudomonadati</taxon>
        <taxon>Spirochaetota</taxon>
        <taxon>Spirochaetia</taxon>
        <taxon>Spirochaetales</taxon>
        <taxon>Spirochaetaceae</taxon>
        <taxon>Salinispira</taxon>
    </lineage>
</organism>
<keyword evidence="2" id="KW-1185">Reference proteome</keyword>
<dbReference type="RefSeq" id="WP_024267053.1">
    <property type="nucleotide sequence ID" value="NC_023035.1"/>
</dbReference>
<evidence type="ECO:0008006" key="3">
    <source>
        <dbReference type="Google" id="ProtNLM"/>
    </source>
</evidence>
<dbReference type="HOGENOM" id="CLU_1160415_0_0_12"/>
<gene>
    <name evidence="1" type="ORF">L21SP2_0695</name>
</gene>
<dbReference type="NCBIfam" id="NF047558">
    <property type="entry name" value="TPR_END_plus"/>
    <property type="match status" value="1"/>
</dbReference>
<dbReference type="Gene3D" id="1.20.120.450">
    <property type="entry name" value="dinb family like domain"/>
    <property type="match status" value="1"/>
</dbReference>
<evidence type="ECO:0000313" key="2">
    <source>
        <dbReference type="Proteomes" id="UP000018680"/>
    </source>
</evidence>
<dbReference type="InterPro" id="IPR012550">
    <property type="entry name" value="DUF1706"/>
</dbReference>
<dbReference type="Gene3D" id="1.25.40.10">
    <property type="entry name" value="Tetratricopeptide repeat domain"/>
    <property type="match status" value="1"/>
</dbReference>
<protein>
    <recommendedName>
        <fullName evidence="3">DinB-like domain-containing protein</fullName>
    </recommendedName>
</protein>
<dbReference type="SUPFAM" id="SSF109854">
    <property type="entry name" value="DinB/YfiT-like putative metalloenzymes"/>
    <property type="match status" value="1"/>
</dbReference>
<dbReference type="AlphaFoldDB" id="V5WEA1"/>
<proteinExistence type="predicted"/>
<dbReference type="Proteomes" id="UP000018680">
    <property type="component" value="Chromosome"/>
</dbReference>
<dbReference type="Pfam" id="PF08020">
    <property type="entry name" value="DUF1706"/>
    <property type="match status" value="1"/>
</dbReference>
<accession>V5WEA1</accession>
<dbReference type="InterPro" id="IPR034660">
    <property type="entry name" value="DinB/YfiT-like"/>
</dbReference>
<dbReference type="InterPro" id="IPR011990">
    <property type="entry name" value="TPR-like_helical_dom_sf"/>
</dbReference>
<reference evidence="1 2" key="1">
    <citation type="journal article" date="2015" name="Stand. Genomic Sci.">
        <title>Complete genome sequence and description of Salinispira pacifica gen. nov., sp. nov., a novel spirochaete isolated form a hypersaline microbial mat.</title>
        <authorList>
            <person name="Ben Hania W."/>
            <person name="Joseph M."/>
            <person name="Schumann P."/>
            <person name="Bunk B."/>
            <person name="Fiebig A."/>
            <person name="Sproer C."/>
            <person name="Klenk H.P."/>
            <person name="Fardeau M.L."/>
            <person name="Spring S."/>
        </authorList>
    </citation>
    <scope>NUCLEOTIDE SEQUENCE [LARGE SCALE GENOMIC DNA]</scope>
    <source>
        <strain evidence="1 2">L21-RPul-D2</strain>
    </source>
</reference>